<protein>
    <submittedName>
        <fullName evidence="2">Uncharacterized protein</fullName>
    </submittedName>
</protein>
<dbReference type="EMBL" id="JAJSOF020000042">
    <property type="protein sequence ID" value="KAJ4425540.1"/>
    <property type="molecule type" value="Genomic_DNA"/>
</dbReference>
<feature type="compositionally biased region" description="Low complexity" evidence="1">
    <location>
        <begin position="240"/>
        <end position="249"/>
    </location>
</feature>
<comment type="caution">
    <text evidence="2">The sequence shown here is derived from an EMBL/GenBank/DDBJ whole genome shotgun (WGS) entry which is preliminary data.</text>
</comment>
<accession>A0ABQ8RV71</accession>
<evidence type="ECO:0000256" key="1">
    <source>
        <dbReference type="SAM" id="MobiDB-lite"/>
    </source>
</evidence>
<sequence>MGSVMKTSQGHQVPWKLPLQRFCGNDPCSFTTLLSDGNAKTHKYLQELAVYGSDVEIKKDGCLNHIAKCLGSGLRNTVKEWKIKKVTLGGKKPGDLKEETIPQTFQVFGDGNSWCFYNRALAQGEHVPPHDGTTMKTVLLPEIVSKIIPVYRRLAGEELLKGCTTGKTQNANESLHSVICSRCPKDVFVSKRKLDLAIMTAVSEFNMGCEATTSLRQCITLSPAAQKICERRDKRRLQNSASSSQSGSKSARKRLKLSKSAVENKKKIEEGPIMNLEDSKVRKLYL</sequence>
<dbReference type="Proteomes" id="UP001148838">
    <property type="component" value="Unassembled WGS sequence"/>
</dbReference>
<proteinExistence type="predicted"/>
<keyword evidence="3" id="KW-1185">Reference proteome</keyword>
<evidence type="ECO:0000313" key="3">
    <source>
        <dbReference type="Proteomes" id="UP001148838"/>
    </source>
</evidence>
<reference evidence="2 3" key="1">
    <citation type="journal article" date="2022" name="Allergy">
        <title>Genome assembly and annotation of Periplaneta americana reveal a comprehensive cockroach allergen profile.</title>
        <authorList>
            <person name="Wang L."/>
            <person name="Xiong Q."/>
            <person name="Saelim N."/>
            <person name="Wang L."/>
            <person name="Nong W."/>
            <person name="Wan A.T."/>
            <person name="Shi M."/>
            <person name="Liu X."/>
            <person name="Cao Q."/>
            <person name="Hui J.H.L."/>
            <person name="Sookrung N."/>
            <person name="Leung T.F."/>
            <person name="Tungtrongchitr A."/>
            <person name="Tsui S.K.W."/>
        </authorList>
    </citation>
    <scope>NUCLEOTIDE SEQUENCE [LARGE SCALE GENOMIC DNA]</scope>
    <source>
        <strain evidence="2">PWHHKU_190912</strain>
    </source>
</reference>
<organism evidence="2 3">
    <name type="scientific">Periplaneta americana</name>
    <name type="common">American cockroach</name>
    <name type="synonym">Blatta americana</name>
    <dbReference type="NCBI Taxonomy" id="6978"/>
    <lineage>
        <taxon>Eukaryota</taxon>
        <taxon>Metazoa</taxon>
        <taxon>Ecdysozoa</taxon>
        <taxon>Arthropoda</taxon>
        <taxon>Hexapoda</taxon>
        <taxon>Insecta</taxon>
        <taxon>Pterygota</taxon>
        <taxon>Neoptera</taxon>
        <taxon>Polyneoptera</taxon>
        <taxon>Dictyoptera</taxon>
        <taxon>Blattodea</taxon>
        <taxon>Blattoidea</taxon>
        <taxon>Blattidae</taxon>
        <taxon>Blattinae</taxon>
        <taxon>Periplaneta</taxon>
    </lineage>
</organism>
<evidence type="ECO:0000313" key="2">
    <source>
        <dbReference type="EMBL" id="KAJ4425540.1"/>
    </source>
</evidence>
<name>A0ABQ8RV71_PERAM</name>
<feature type="region of interest" description="Disordered" evidence="1">
    <location>
        <begin position="233"/>
        <end position="263"/>
    </location>
</feature>
<gene>
    <name evidence="2" type="ORF">ANN_27734</name>
</gene>